<evidence type="ECO:0000313" key="1">
    <source>
        <dbReference type="EMBL" id="CAC9975925.1"/>
    </source>
</evidence>
<evidence type="ECO:0000313" key="2">
    <source>
        <dbReference type="Proteomes" id="UP000533639"/>
    </source>
</evidence>
<dbReference type="EMBL" id="CAIJDE010000056">
    <property type="protein sequence ID" value="CAC9975925.1"/>
    <property type="molecule type" value="Genomic_DNA"/>
</dbReference>
<proteinExistence type="predicted"/>
<reference evidence="1 2" key="1">
    <citation type="submission" date="2020-06" db="EMBL/GenBank/DDBJ databases">
        <authorList>
            <person name="Criscuolo A."/>
        </authorList>
    </citation>
    <scope>NUCLEOTIDE SEQUENCE [LARGE SCALE GENOMIC DNA]</scope>
    <source>
        <strain evidence="1">PXU-55</strain>
    </source>
</reference>
<dbReference type="Proteomes" id="UP000533639">
    <property type="component" value="Unassembled WGS sequence"/>
</dbReference>
<organism evidence="1 2">
    <name type="scientific">Flavobacterium panici</name>
    <dbReference type="NCBI Taxonomy" id="2654843"/>
    <lineage>
        <taxon>Bacteria</taxon>
        <taxon>Pseudomonadati</taxon>
        <taxon>Bacteroidota</taxon>
        <taxon>Flavobacteriia</taxon>
        <taxon>Flavobacteriales</taxon>
        <taxon>Flavobacteriaceae</taxon>
        <taxon>Flavobacterium</taxon>
    </lineage>
</organism>
<keyword evidence="2" id="KW-1185">Reference proteome</keyword>
<dbReference type="AlphaFoldDB" id="A0A9N8J468"/>
<sequence>MKDFNPDDFPKNLSEEEIQNLTELAIKNPIGEIWKQISARLTSEQKIRINRNIERKHYPESEKLASFQKKTMDDETWEKLIKEQEVNKFYGNMGQPETPLEFKNRYEVWPSGFDETRSENNS</sequence>
<gene>
    <name evidence="1" type="ORF">FLAPXU55_03646</name>
</gene>
<dbReference type="RefSeq" id="WP_180859956.1">
    <property type="nucleotide sequence ID" value="NZ_CAIJDE010000056.1"/>
</dbReference>
<name>A0A9N8J468_9FLAO</name>
<protein>
    <submittedName>
        <fullName evidence="1">Uncharacterized protein</fullName>
    </submittedName>
</protein>
<accession>A0A9N8J468</accession>
<comment type="caution">
    <text evidence="1">The sequence shown here is derived from an EMBL/GenBank/DDBJ whole genome shotgun (WGS) entry which is preliminary data.</text>
</comment>